<protein>
    <submittedName>
        <fullName evidence="1">Uncharacterized protein</fullName>
    </submittedName>
</protein>
<evidence type="ECO:0000313" key="2">
    <source>
        <dbReference type="Proteomes" id="UP000045782"/>
    </source>
</evidence>
<dbReference type="RefSeq" id="WP_052619106.1">
    <property type="nucleotide sequence ID" value="NZ_CSWP01000009.1"/>
</dbReference>
<gene>
    <name evidence="1" type="ORF">ERS075579_04079</name>
</gene>
<organism evidence="1 2">
    <name type="scientific">Mycobacteroides abscessus</name>
    <dbReference type="NCBI Taxonomy" id="36809"/>
    <lineage>
        <taxon>Bacteria</taxon>
        <taxon>Bacillati</taxon>
        <taxon>Actinomycetota</taxon>
        <taxon>Actinomycetes</taxon>
        <taxon>Mycobacteriales</taxon>
        <taxon>Mycobacteriaceae</taxon>
        <taxon>Mycobacteroides</taxon>
    </lineage>
</organism>
<sequence length="135" mass="14728">MTQAPASTEVLFHHATVLYAELMPGTRWRREFSMEVLGLIKPCLGACQPLDPVTLSAFVSKHRPQIMSALQDYGPGSALFKTGTFAYSLFGQPECLILWERIHSAVLALTATVRGSEIAPAVETLADVWGKSLPL</sequence>
<dbReference type="EMBL" id="CSWP01000009">
    <property type="protein sequence ID" value="CPV66795.1"/>
    <property type="molecule type" value="Genomic_DNA"/>
</dbReference>
<accession>A0A0U0ZSH8</accession>
<dbReference type="Proteomes" id="UP000045782">
    <property type="component" value="Unassembled WGS sequence"/>
</dbReference>
<proteinExistence type="predicted"/>
<name>A0A0U0ZSH8_9MYCO</name>
<evidence type="ECO:0000313" key="1">
    <source>
        <dbReference type="EMBL" id="CPV66795.1"/>
    </source>
</evidence>
<reference evidence="1 2" key="1">
    <citation type="submission" date="2015-03" db="EMBL/GenBank/DDBJ databases">
        <authorList>
            <person name="Murphy D."/>
        </authorList>
    </citation>
    <scope>NUCLEOTIDE SEQUENCE [LARGE SCALE GENOMIC DNA]</scope>
    <source>
        <strain evidence="1 2">PAP088</strain>
    </source>
</reference>
<dbReference type="AlphaFoldDB" id="A0A0U0ZSH8"/>